<feature type="domain" description="TerB-C" evidence="2">
    <location>
        <begin position="464"/>
        <end position="604"/>
    </location>
</feature>
<feature type="domain" description="TerB N-terminal" evidence="1">
    <location>
        <begin position="140"/>
        <end position="282"/>
    </location>
</feature>
<accession>A0AB35U6C4</accession>
<dbReference type="Pfam" id="PF13208">
    <property type="entry name" value="TerB_N"/>
    <property type="match status" value="1"/>
</dbReference>
<reference evidence="3 4" key="1">
    <citation type="submission" date="2022-03" db="EMBL/GenBank/DDBJ databases">
        <title>Novel taxa within the pig intestine.</title>
        <authorList>
            <person name="Wylensek D."/>
            <person name="Bishof K."/>
            <person name="Afrizal A."/>
            <person name="Clavel T."/>
        </authorList>
    </citation>
    <scope>NUCLEOTIDE SEQUENCE [LARGE SCALE GENOMIC DNA]</scope>
    <source>
        <strain evidence="3 4">CLA-KB-P133</strain>
    </source>
</reference>
<organism evidence="3 4">
    <name type="scientific">Grylomicrobium aquisgranensis</name>
    <dbReference type="NCBI Taxonomy" id="2926318"/>
    <lineage>
        <taxon>Bacteria</taxon>
        <taxon>Bacillati</taxon>
        <taxon>Bacillota</taxon>
        <taxon>Erysipelotrichia</taxon>
        <taxon>Erysipelotrichales</taxon>
        <taxon>Erysipelotrichaceae</taxon>
        <taxon>Grylomicrobium</taxon>
    </lineage>
</organism>
<dbReference type="InterPro" id="IPR028932">
    <property type="entry name" value="TerB-C"/>
</dbReference>
<evidence type="ECO:0000259" key="1">
    <source>
        <dbReference type="Pfam" id="PF13208"/>
    </source>
</evidence>
<dbReference type="RefSeq" id="WP_370596466.1">
    <property type="nucleotide sequence ID" value="NZ_JALBUR010000030.1"/>
</dbReference>
<dbReference type="Pfam" id="PF15615">
    <property type="entry name" value="TerB_C"/>
    <property type="match status" value="1"/>
</dbReference>
<protein>
    <submittedName>
        <fullName evidence="3">TerB N-terminal domain-containing protein</fullName>
    </submittedName>
</protein>
<keyword evidence="4" id="KW-1185">Reference proteome</keyword>
<comment type="caution">
    <text evidence="3">The sequence shown here is derived from an EMBL/GenBank/DDBJ whole genome shotgun (WGS) entry which is preliminary data.</text>
</comment>
<evidence type="ECO:0000313" key="3">
    <source>
        <dbReference type="EMBL" id="MDX8420296.1"/>
    </source>
</evidence>
<dbReference type="Proteomes" id="UP001286174">
    <property type="component" value="Unassembled WGS sequence"/>
</dbReference>
<sequence>MEIKDLTAYAKKKYHCLYYSVGKSTFLLVDPRERKCVSLLLRETDRETGEVLEYGDIRCPVSFLTGQHVSYAGPPYRMKQDSWIGIRFDADTDAGYVFSLFDQAMKSLKTRGYTIVLDEHPVQKEFQASAIPFANGVSYEKVPARILAMMQSYQYGDGSFSWKCRSFLRQGKMMADYEDDVPWDGEIKIYNPTYHDLTPAQLRGYFTWRTQVRKGEYRKTNAVFAYLYVYELLNQIGTSSPEDSIVCLQAFQENIVNVYGDARMKQLVSQWLLGFAAVKRMPLSTVQSCLDPARIQQGQAFTILQNPDDYNEEQIAAALLYDAHYRGFDAAVYQSRRQEAHALLARMWKIALKMYRGKDGKNLMETVFGQKQRVSWFPMTGAIYDRRNDSKEDVVYPLDAYESLICQNGNWVREKYMPASFNRKLLASFVRACDREIRSYLHLSASLKERKECDWAELYIEAVIAQDQQEKIKVQRAAVTINFDSLDEIRKDALITQESLMTDEERMDDTASVIQETQEKKEIELEQSDTEPELENPLLNAQQVKILSLLVAEKSVENLIASMHGMPEVIADEINEALFEQIGDAVVTCIDGKLSLQEDYRDDIVSILKGE</sequence>
<name>A0AB35U6C4_9FIRM</name>
<gene>
    <name evidence="3" type="ORF">MOZ60_09345</name>
</gene>
<dbReference type="EMBL" id="JALBUR010000030">
    <property type="protein sequence ID" value="MDX8420296.1"/>
    <property type="molecule type" value="Genomic_DNA"/>
</dbReference>
<evidence type="ECO:0000259" key="2">
    <source>
        <dbReference type="Pfam" id="PF15615"/>
    </source>
</evidence>
<dbReference type="AlphaFoldDB" id="A0AB35U6C4"/>
<evidence type="ECO:0000313" key="4">
    <source>
        <dbReference type="Proteomes" id="UP001286174"/>
    </source>
</evidence>
<proteinExistence type="predicted"/>
<dbReference type="InterPro" id="IPR025266">
    <property type="entry name" value="TerB_N"/>
</dbReference>